<evidence type="ECO:0000256" key="11">
    <source>
        <dbReference type="ARBA" id="ARBA00022989"/>
    </source>
</evidence>
<comment type="subcellular location">
    <subcellularLocation>
        <location evidence="2">Cell membrane</location>
        <topology evidence="2">Multi-pass membrane protein</topology>
    </subcellularLocation>
</comment>
<dbReference type="EC" id="2.7.13.3" evidence="3"/>
<feature type="transmembrane region" description="Helical" evidence="14">
    <location>
        <begin position="73"/>
        <end position="99"/>
    </location>
</feature>
<dbReference type="InterPro" id="IPR005467">
    <property type="entry name" value="His_kinase_dom"/>
</dbReference>
<evidence type="ECO:0000256" key="7">
    <source>
        <dbReference type="ARBA" id="ARBA00022692"/>
    </source>
</evidence>
<dbReference type="InterPro" id="IPR003594">
    <property type="entry name" value="HATPase_dom"/>
</dbReference>
<dbReference type="GO" id="GO:0005886">
    <property type="term" value="C:plasma membrane"/>
    <property type="evidence" value="ECO:0007669"/>
    <property type="project" value="UniProtKB-SubCell"/>
</dbReference>
<evidence type="ECO:0000256" key="9">
    <source>
        <dbReference type="ARBA" id="ARBA00022777"/>
    </source>
</evidence>
<dbReference type="EMBL" id="VWXL01000047">
    <property type="protein sequence ID" value="MVB10776.1"/>
    <property type="molecule type" value="Genomic_DNA"/>
</dbReference>
<keyword evidence="11 14" id="KW-1133">Transmembrane helix</keyword>
<dbReference type="PANTHER" id="PTHR45528:SF1">
    <property type="entry name" value="SENSOR HISTIDINE KINASE CPXA"/>
    <property type="match status" value="1"/>
</dbReference>
<dbReference type="SUPFAM" id="SSF47384">
    <property type="entry name" value="Homodimeric domain of signal transducing histidine kinase"/>
    <property type="match status" value="1"/>
</dbReference>
<dbReference type="SMART" id="SM00387">
    <property type="entry name" value="HATPase_c"/>
    <property type="match status" value="1"/>
</dbReference>
<dbReference type="Gene3D" id="1.10.287.130">
    <property type="match status" value="1"/>
</dbReference>
<dbReference type="PANTHER" id="PTHR45528">
    <property type="entry name" value="SENSOR HISTIDINE KINASE CPXA"/>
    <property type="match status" value="1"/>
</dbReference>
<keyword evidence="8" id="KW-0547">Nucleotide-binding</keyword>
<evidence type="ECO:0000259" key="15">
    <source>
        <dbReference type="PROSITE" id="PS50109"/>
    </source>
</evidence>
<dbReference type="CDD" id="cd06225">
    <property type="entry name" value="HAMP"/>
    <property type="match status" value="1"/>
</dbReference>
<dbReference type="CDD" id="cd00082">
    <property type="entry name" value="HisKA"/>
    <property type="match status" value="1"/>
</dbReference>
<keyword evidence="6 17" id="KW-0808">Transferase</keyword>
<feature type="domain" description="HAMP" evidence="16">
    <location>
        <begin position="102"/>
        <end position="154"/>
    </location>
</feature>
<evidence type="ECO:0000313" key="17">
    <source>
        <dbReference type="EMBL" id="MVB10776.1"/>
    </source>
</evidence>
<dbReference type="Pfam" id="PF02518">
    <property type="entry name" value="HATPase_c"/>
    <property type="match status" value="1"/>
</dbReference>
<comment type="caution">
    <text evidence="17">The sequence shown here is derived from an EMBL/GenBank/DDBJ whole genome shotgun (WGS) entry which is preliminary data.</text>
</comment>
<dbReference type="InterPro" id="IPR036890">
    <property type="entry name" value="HATPase_C_sf"/>
</dbReference>
<dbReference type="Gene3D" id="6.10.340.10">
    <property type="match status" value="1"/>
</dbReference>
<reference evidence="17 18" key="1">
    <citation type="submission" date="2019-09" db="EMBL/GenBank/DDBJ databases">
        <title>Genome sequence of Clostridium sp. EA1.</title>
        <authorList>
            <person name="Poehlein A."/>
            <person name="Bengelsdorf F.R."/>
            <person name="Daniel R."/>
        </authorList>
    </citation>
    <scope>NUCLEOTIDE SEQUENCE [LARGE SCALE GENOMIC DNA]</scope>
    <source>
        <strain evidence="17 18">EA1</strain>
    </source>
</reference>
<dbReference type="GO" id="GO:0005524">
    <property type="term" value="F:ATP binding"/>
    <property type="evidence" value="ECO:0007669"/>
    <property type="project" value="UniProtKB-KW"/>
</dbReference>
<evidence type="ECO:0000256" key="1">
    <source>
        <dbReference type="ARBA" id="ARBA00000085"/>
    </source>
</evidence>
<evidence type="ECO:0000256" key="5">
    <source>
        <dbReference type="ARBA" id="ARBA00022553"/>
    </source>
</evidence>
<dbReference type="Gene3D" id="3.30.565.10">
    <property type="entry name" value="Histidine kinase-like ATPase, C-terminal domain"/>
    <property type="match status" value="1"/>
</dbReference>
<protein>
    <recommendedName>
        <fullName evidence="3">histidine kinase</fullName>
        <ecNumber evidence="3">2.7.13.3</ecNumber>
    </recommendedName>
</protein>
<keyword evidence="5" id="KW-0597">Phosphoprotein</keyword>
<keyword evidence="7 14" id="KW-0812">Transmembrane</keyword>
<dbReference type="SUPFAM" id="SSF158472">
    <property type="entry name" value="HAMP domain-like"/>
    <property type="match status" value="1"/>
</dbReference>
<evidence type="ECO:0000256" key="14">
    <source>
        <dbReference type="SAM" id="Phobius"/>
    </source>
</evidence>
<dbReference type="Proteomes" id="UP000469440">
    <property type="component" value="Unassembled WGS sequence"/>
</dbReference>
<dbReference type="PROSITE" id="PS51257">
    <property type="entry name" value="PROKAR_LIPOPROTEIN"/>
    <property type="match status" value="1"/>
</dbReference>
<dbReference type="InterPro" id="IPR003661">
    <property type="entry name" value="HisK_dim/P_dom"/>
</dbReference>
<dbReference type="Pfam" id="PF00672">
    <property type="entry name" value="HAMP"/>
    <property type="match status" value="1"/>
</dbReference>
<dbReference type="PROSITE" id="PS50109">
    <property type="entry name" value="HIS_KIN"/>
    <property type="match status" value="1"/>
</dbReference>
<keyword evidence="10" id="KW-0067">ATP-binding</keyword>
<dbReference type="RefSeq" id="WP_066649010.1">
    <property type="nucleotide sequence ID" value="NZ_VWXL01000047.1"/>
</dbReference>
<gene>
    <name evidence="17" type="primary">sasA_8</name>
    <name evidence="17" type="ORF">CAFE_14740</name>
</gene>
<evidence type="ECO:0000256" key="4">
    <source>
        <dbReference type="ARBA" id="ARBA00022475"/>
    </source>
</evidence>
<dbReference type="SUPFAM" id="SSF55874">
    <property type="entry name" value="ATPase domain of HSP90 chaperone/DNA topoisomerase II/histidine kinase"/>
    <property type="match status" value="1"/>
</dbReference>
<accession>A0A6N8HY75</accession>
<keyword evidence="13 14" id="KW-0472">Membrane</keyword>
<sequence>MEWIKQANIKKSFFSITALFLLIGVILGIASFFGCVASRDNLSTSGQFTVDFGKISPSNPSIQVTGLSNDWRVMAISVFQIVLPVLFVILSLLLADLVFYRIKLKKPLAILKSSAERIQRQDLDFTVEKCSDDELGTLCSAFEMMRTELLKNNQELWRQMEERKRLNAAFSHDLRNPVTVLKGSAKLLEKELKQGALTAQKAEDTIALITQYAGRIENYVEAMTNAQKLEELKCIPKLTHWRILANSLKDSLTLLNVNMEKKFEFSSRGEDREIFADQSIIQCTAENLVGNALRYAKEAVSVDFTYKQDRIVLTISDDGSGFSSTILQKGATPFLRDDLADGQEHFGMGLYVCRLLCEKHGGSLSLKNTPNGAKAIAVFSVLNP</sequence>
<dbReference type="AlphaFoldDB" id="A0A6N8HY75"/>
<evidence type="ECO:0000259" key="16">
    <source>
        <dbReference type="PROSITE" id="PS50885"/>
    </source>
</evidence>
<evidence type="ECO:0000256" key="8">
    <source>
        <dbReference type="ARBA" id="ARBA00022741"/>
    </source>
</evidence>
<feature type="transmembrane region" description="Helical" evidence="14">
    <location>
        <begin position="12"/>
        <end position="33"/>
    </location>
</feature>
<keyword evidence="9 17" id="KW-0418">Kinase</keyword>
<evidence type="ECO:0000256" key="13">
    <source>
        <dbReference type="ARBA" id="ARBA00023136"/>
    </source>
</evidence>
<dbReference type="PROSITE" id="PS50885">
    <property type="entry name" value="HAMP"/>
    <property type="match status" value="1"/>
</dbReference>
<dbReference type="OrthoDB" id="84942at2"/>
<proteinExistence type="predicted"/>
<evidence type="ECO:0000256" key="2">
    <source>
        <dbReference type="ARBA" id="ARBA00004651"/>
    </source>
</evidence>
<dbReference type="GO" id="GO:0000155">
    <property type="term" value="F:phosphorelay sensor kinase activity"/>
    <property type="evidence" value="ECO:0007669"/>
    <property type="project" value="InterPro"/>
</dbReference>
<dbReference type="SMART" id="SM00304">
    <property type="entry name" value="HAMP"/>
    <property type="match status" value="1"/>
</dbReference>
<evidence type="ECO:0000256" key="10">
    <source>
        <dbReference type="ARBA" id="ARBA00022840"/>
    </source>
</evidence>
<keyword evidence="4" id="KW-1003">Cell membrane</keyword>
<keyword evidence="18" id="KW-1185">Reference proteome</keyword>
<dbReference type="SMART" id="SM00388">
    <property type="entry name" value="HisKA"/>
    <property type="match status" value="1"/>
</dbReference>
<evidence type="ECO:0000256" key="6">
    <source>
        <dbReference type="ARBA" id="ARBA00022679"/>
    </source>
</evidence>
<evidence type="ECO:0000256" key="12">
    <source>
        <dbReference type="ARBA" id="ARBA00023012"/>
    </source>
</evidence>
<dbReference type="InterPro" id="IPR003660">
    <property type="entry name" value="HAMP_dom"/>
</dbReference>
<name>A0A6N8HY75_9FIRM</name>
<feature type="domain" description="Histidine kinase" evidence="15">
    <location>
        <begin position="169"/>
        <end position="384"/>
    </location>
</feature>
<dbReference type="Pfam" id="PF00512">
    <property type="entry name" value="HisKA"/>
    <property type="match status" value="1"/>
</dbReference>
<organism evidence="17 18">
    <name type="scientific">Caproicibacter fermentans</name>
    <dbReference type="NCBI Taxonomy" id="2576756"/>
    <lineage>
        <taxon>Bacteria</taxon>
        <taxon>Bacillati</taxon>
        <taxon>Bacillota</taxon>
        <taxon>Clostridia</taxon>
        <taxon>Eubacteriales</taxon>
        <taxon>Acutalibacteraceae</taxon>
        <taxon>Caproicibacter</taxon>
    </lineage>
</organism>
<evidence type="ECO:0000256" key="3">
    <source>
        <dbReference type="ARBA" id="ARBA00012438"/>
    </source>
</evidence>
<evidence type="ECO:0000313" key="18">
    <source>
        <dbReference type="Proteomes" id="UP000469440"/>
    </source>
</evidence>
<dbReference type="InterPro" id="IPR050398">
    <property type="entry name" value="HssS/ArlS-like"/>
</dbReference>
<comment type="catalytic activity">
    <reaction evidence="1">
        <text>ATP + protein L-histidine = ADP + protein N-phospho-L-histidine.</text>
        <dbReference type="EC" id="2.7.13.3"/>
    </reaction>
</comment>
<keyword evidence="12" id="KW-0902">Two-component regulatory system</keyword>
<dbReference type="InterPro" id="IPR036097">
    <property type="entry name" value="HisK_dim/P_sf"/>
</dbReference>